<organism evidence="1 3">
    <name type="scientific">Bosea thiooxidans</name>
    <dbReference type="NCBI Taxonomy" id="53254"/>
    <lineage>
        <taxon>Bacteria</taxon>
        <taxon>Pseudomonadati</taxon>
        <taxon>Pseudomonadota</taxon>
        <taxon>Alphaproteobacteria</taxon>
        <taxon>Hyphomicrobiales</taxon>
        <taxon>Boseaceae</taxon>
        <taxon>Bosea</taxon>
    </lineage>
</organism>
<reference evidence="1 3" key="1">
    <citation type="submission" date="2015-10" db="EMBL/GenBank/DDBJ databases">
        <title>Draft genome of Bosea thiooxidans.</title>
        <authorList>
            <person name="Wang X."/>
        </authorList>
    </citation>
    <scope>NUCLEOTIDE SEQUENCE [LARGE SCALE GENOMIC DNA]</scope>
    <source>
        <strain evidence="1 3">CGMCC 9174</strain>
    </source>
</reference>
<proteinExistence type="predicted"/>
<keyword evidence="3" id="KW-1185">Reference proteome</keyword>
<dbReference type="EMBL" id="FUYX01000008">
    <property type="protein sequence ID" value="SKB93008.1"/>
    <property type="molecule type" value="Genomic_DNA"/>
</dbReference>
<dbReference type="Proteomes" id="UP000190130">
    <property type="component" value="Unassembled WGS sequence"/>
</dbReference>
<evidence type="ECO:0000313" key="3">
    <source>
        <dbReference type="Proteomes" id="UP000051562"/>
    </source>
</evidence>
<evidence type="ECO:0000313" key="2">
    <source>
        <dbReference type="EMBL" id="SKB93008.1"/>
    </source>
</evidence>
<name>A0A0Q3KKX4_9HYPH</name>
<accession>A0A0Q3KKX4</accession>
<evidence type="ECO:0000313" key="4">
    <source>
        <dbReference type="Proteomes" id="UP000190130"/>
    </source>
</evidence>
<gene>
    <name evidence="1" type="ORF">ARD30_14530</name>
    <name evidence="2" type="ORF">SAMN05660750_03050</name>
</gene>
<protein>
    <submittedName>
        <fullName evidence="1">Uncharacterized protein</fullName>
    </submittedName>
</protein>
<reference evidence="2 4" key="2">
    <citation type="submission" date="2017-02" db="EMBL/GenBank/DDBJ databases">
        <authorList>
            <person name="Peterson S.W."/>
        </authorList>
    </citation>
    <scope>NUCLEOTIDE SEQUENCE [LARGE SCALE GENOMIC DNA]</scope>
    <source>
        <strain evidence="2 4">DSM 9653</strain>
    </source>
</reference>
<dbReference type="Proteomes" id="UP000051562">
    <property type="component" value="Unassembled WGS sequence"/>
</dbReference>
<dbReference type="EMBL" id="LMAR01000039">
    <property type="protein sequence ID" value="KQK30251.1"/>
    <property type="molecule type" value="Genomic_DNA"/>
</dbReference>
<dbReference type="STRING" id="53254.SAMN05660750_03050"/>
<dbReference type="AlphaFoldDB" id="A0A0Q3KKX4"/>
<sequence length="149" mass="16710">MMDHELREFVDHVMDRRVINDEDVKMLQRNILNDVVMTRDTIDILIALDRAVLQSCQSYADYLVALVVDFAVWENRPTGVIDRDKAHWLVTTLSAGEGPTATARRIAFEIAREAEHCDEALLAFAFAKGAAKEIARGAAGRMPRTLLAN</sequence>
<evidence type="ECO:0000313" key="1">
    <source>
        <dbReference type="EMBL" id="KQK30251.1"/>
    </source>
</evidence>